<dbReference type="EC" id="2.7.1.156" evidence="8"/>
<dbReference type="CDD" id="cd00544">
    <property type="entry name" value="CobU"/>
    <property type="match status" value="1"/>
</dbReference>
<evidence type="ECO:0000256" key="7">
    <source>
        <dbReference type="ARBA" id="ARBA00007490"/>
    </source>
</evidence>
<dbReference type="GO" id="GO:0043752">
    <property type="term" value="F:adenosylcobinamide kinase activity"/>
    <property type="evidence" value="ECO:0007669"/>
    <property type="project" value="UniProtKB-EC"/>
</dbReference>
<proteinExistence type="inferred from homology"/>
<evidence type="ECO:0000313" key="21">
    <source>
        <dbReference type="Proteomes" id="UP000290253"/>
    </source>
</evidence>
<dbReference type="Gene3D" id="3.40.50.300">
    <property type="entry name" value="P-loop containing nucleotide triphosphate hydrolases"/>
    <property type="match status" value="1"/>
</dbReference>
<evidence type="ECO:0000256" key="5">
    <source>
        <dbReference type="ARBA" id="ARBA00004692"/>
    </source>
</evidence>
<feature type="binding site" evidence="19">
    <location>
        <position position="67"/>
    </location>
    <ligand>
        <name>GTP</name>
        <dbReference type="ChEBI" id="CHEBI:37565"/>
    </ligand>
</feature>
<comment type="caution">
    <text evidence="20">The sequence shown here is derived from an EMBL/GenBank/DDBJ whole genome shotgun (WGS) entry which is preliminary data.</text>
</comment>
<evidence type="ECO:0000256" key="12">
    <source>
        <dbReference type="ARBA" id="ARBA00022741"/>
    </source>
</evidence>
<evidence type="ECO:0000256" key="16">
    <source>
        <dbReference type="ARBA" id="ARBA00029570"/>
    </source>
</evidence>
<keyword evidence="20" id="KW-0548">Nucleotidyltransferase</keyword>
<feature type="binding site" evidence="19">
    <location>
        <begin position="56"/>
        <end position="59"/>
    </location>
    <ligand>
        <name>GTP</name>
        <dbReference type="ChEBI" id="CHEBI:37565"/>
    </ligand>
</feature>
<evidence type="ECO:0000256" key="6">
    <source>
        <dbReference type="ARBA" id="ARBA00005159"/>
    </source>
</evidence>
<evidence type="ECO:0000256" key="14">
    <source>
        <dbReference type="ARBA" id="ARBA00022840"/>
    </source>
</evidence>
<dbReference type="Pfam" id="PF02283">
    <property type="entry name" value="CobU"/>
    <property type="match status" value="1"/>
</dbReference>
<protein>
    <recommendedName>
        <fullName evidence="16">Adenosylcobinamide kinase</fullName>
        <ecNumber evidence="8">2.7.1.156</ecNumber>
        <ecNumber evidence="9">2.7.7.62</ecNumber>
    </recommendedName>
    <alternativeName>
        <fullName evidence="17">Adenosylcobinamide-phosphate guanylyltransferase</fullName>
    </alternativeName>
</protein>
<comment type="catalytic activity">
    <reaction evidence="2">
        <text>adenosylcob(III)inamide phosphate + GTP + H(+) = adenosylcob(III)inamide-GDP + diphosphate</text>
        <dbReference type="Rhea" id="RHEA:22712"/>
        <dbReference type="ChEBI" id="CHEBI:15378"/>
        <dbReference type="ChEBI" id="CHEBI:33019"/>
        <dbReference type="ChEBI" id="CHEBI:37565"/>
        <dbReference type="ChEBI" id="CHEBI:58502"/>
        <dbReference type="ChEBI" id="CHEBI:60487"/>
        <dbReference type="EC" id="2.7.7.62"/>
    </reaction>
</comment>
<evidence type="ECO:0000313" key="20">
    <source>
        <dbReference type="EMBL" id="RXS97680.1"/>
    </source>
</evidence>
<accession>A0A4Q1SK66</accession>
<dbReference type="EMBL" id="SDMK01000001">
    <property type="protein sequence ID" value="RXS97680.1"/>
    <property type="molecule type" value="Genomic_DNA"/>
</dbReference>
<dbReference type="InterPro" id="IPR027417">
    <property type="entry name" value="P-loop_NTPase"/>
</dbReference>
<evidence type="ECO:0000256" key="8">
    <source>
        <dbReference type="ARBA" id="ARBA00012016"/>
    </source>
</evidence>
<dbReference type="EC" id="2.7.7.62" evidence="9"/>
<keyword evidence="12 19" id="KW-0547">Nucleotide-binding</keyword>
<keyword evidence="21" id="KW-1185">Reference proteome</keyword>
<evidence type="ECO:0000256" key="19">
    <source>
        <dbReference type="PIRSR" id="PIRSR006135-2"/>
    </source>
</evidence>
<sequence>MFTPAPSRVTLVLGGVRSGKSRYALELASHADRVTFLATAERRDDEEMRRKIERHRAERPGHWKTIEEPLRLAETIGSVQDCDLLVIDCLTLYAGKLLDTFSGDPDGLSKAVADLCAALKAAPCSVILVSNEVGSGVVPAFELGRRYRDLLGEINQRVAALADHVVLMVAGLPLTLKGMAASAP</sequence>
<evidence type="ECO:0000256" key="15">
    <source>
        <dbReference type="ARBA" id="ARBA00023134"/>
    </source>
</evidence>
<evidence type="ECO:0000256" key="3">
    <source>
        <dbReference type="ARBA" id="ARBA00001522"/>
    </source>
</evidence>
<name>A0A4Q1SK66_9BACT</name>
<organism evidence="20 21">
    <name type="scientific">Silvibacterium dinghuense</name>
    <dbReference type="NCBI Taxonomy" id="1560006"/>
    <lineage>
        <taxon>Bacteria</taxon>
        <taxon>Pseudomonadati</taxon>
        <taxon>Acidobacteriota</taxon>
        <taxon>Terriglobia</taxon>
        <taxon>Terriglobales</taxon>
        <taxon>Acidobacteriaceae</taxon>
        <taxon>Silvibacterium</taxon>
    </lineage>
</organism>
<gene>
    <name evidence="20" type="primary">cobU</name>
    <name evidence="20" type="ORF">ESZ00_07345</name>
</gene>
<comment type="pathway">
    <text evidence="5">Cofactor biosynthesis; adenosylcobalamin biosynthesis; adenosylcobalamin from cob(II)yrinate a,c-diamide: step 6/7.</text>
</comment>
<evidence type="ECO:0000256" key="4">
    <source>
        <dbReference type="ARBA" id="ARBA00003889"/>
    </source>
</evidence>
<keyword evidence="13 20" id="KW-0418">Kinase</keyword>
<reference evidence="20 21" key="1">
    <citation type="journal article" date="2016" name="Int. J. Syst. Evol. Microbiol.">
        <title>Acidipila dinghuensis sp. nov., an acidobacterium isolated from forest soil.</title>
        <authorList>
            <person name="Jiang Y.W."/>
            <person name="Wang J."/>
            <person name="Chen M.H."/>
            <person name="Lv Y.Y."/>
            <person name="Qiu L.H."/>
        </authorList>
    </citation>
    <scope>NUCLEOTIDE SEQUENCE [LARGE SCALE GENOMIC DNA]</scope>
    <source>
        <strain evidence="20 21">DHOF10</strain>
    </source>
</reference>
<comment type="pathway">
    <text evidence="6">Cofactor biosynthesis; adenosylcobalamin biosynthesis; adenosylcobalamin from cob(II)yrinate a,c-diamide: step 5/7.</text>
</comment>
<evidence type="ECO:0000256" key="18">
    <source>
        <dbReference type="PIRSR" id="PIRSR006135-1"/>
    </source>
</evidence>
<evidence type="ECO:0000256" key="17">
    <source>
        <dbReference type="ARBA" id="ARBA00030571"/>
    </source>
</evidence>
<evidence type="ECO:0000256" key="13">
    <source>
        <dbReference type="ARBA" id="ARBA00022777"/>
    </source>
</evidence>
<dbReference type="GO" id="GO:0005524">
    <property type="term" value="F:ATP binding"/>
    <property type="evidence" value="ECO:0007669"/>
    <property type="project" value="UniProtKB-KW"/>
</dbReference>
<evidence type="ECO:0000256" key="11">
    <source>
        <dbReference type="ARBA" id="ARBA00022679"/>
    </source>
</evidence>
<dbReference type="NCBIfam" id="NF004469">
    <property type="entry name" value="PRK05800.1"/>
    <property type="match status" value="1"/>
</dbReference>
<dbReference type="PIRSF" id="PIRSF006135">
    <property type="entry name" value="CobU"/>
    <property type="match status" value="1"/>
</dbReference>
<comment type="catalytic activity">
    <reaction evidence="1">
        <text>adenosylcob(III)inamide + ATP = adenosylcob(III)inamide phosphate + ADP + H(+)</text>
        <dbReference type="Rhea" id="RHEA:15769"/>
        <dbReference type="ChEBI" id="CHEBI:2480"/>
        <dbReference type="ChEBI" id="CHEBI:15378"/>
        <dbReference type="ChEBI" id="CHEBI:30616"/>
        <dbReference type="ChEBI" id="CHEBI:58502"/>
        <dbReference type="ChEBI" id="CHEBI:456216"/>
        <dbReference type="EC" id="2.7.1.156"/>
    </reaction>
</comment>
<evidence type="ECO:0000256" key="1">
    <source>
        <dbReference type="ARBA" id="ARBA00000312"/>
    </source>
</evidence>
<feature type="binding site" evidence="19">
    <location>
        <position position="88"/>
    </location>
    <ligand>
        <name>GTP</name>
        <dbReference type="ChEBI" id="CHEBI:37565"/>
    </ligand>
</feature>
<comment type="catalytic activity">
    <reaction evidence="3">
        <text>adenosylcob(III)inamide + GTP = adenosylcob(III)inamide phosphate + GDP + H(+)</text>
        <dbReference type="Rhea" id="RHEA:15765"/>
        <dbReference type="ChEBI" id="CHEBI:2480"/>
        <dbReference type="ChEBI" id="CHEBI:15378"/>
        <dbReference type="ChEBI" id="CHEBI:37565"/>
        <dbReference type="ChEBI" id="CHEBI:58189"/>
        <dbReference type="ChEBI" id="CHEBI:58502"/>
        <dbReference type="EC" id="2.7.1.156"/>
    </reaction>
</comment>
<feature type="binding site" evidence="19">
    <location>
        <begin position="14"/>
        <end position="21"/>
    </location>
    <ligand>
        <name>GTP</name>
        <dbReference type="ChEBI" id="CHEBI:37565"/>
    </ligand>
</feature>
<dbReference type="Proteomes" id="UP000290253">
    <property type="component" value="Unassembled WGS sequence"/>
</dbReference>
<evidence type="ECO:0000256" key="10">
    <source>
        <dbReference type="ARBA" id="ARBA00022573"/>
    </source>
</evidence>
<comment type="similarity">
    <text evidence="7">Belongs to the CobU/CobP family.</text>
</comment>
<keyword evidence="10" id="KW-0169">Cobalamin biosynthesis</keyword>
<evidence type="ECO:0000256" key="2">
    <source>
        <dbReference type="ARBA" id="ARBA00000711"/>
    </source>
</evidence>
<dbReference type="GO" id="GO:0008820">
    <property type="term" value="F:cobinamide phosphate guanylyltransferase activity"/>
    <property type="evidence" value="ECO:0007669"/>
    <property type="project" value="UniProtKB-EC"/>
</dbReference>
<dbReference type="GO" id="GO:0005525">
    <property type="term" value="F:GTP binding"/>
    <property type="evidence" value="ECO:0007669"/>
    <property type="project" value="UniProtKB-KW"/>
</dbReference>
<dbReference type="UniPathway" id="UPA00148">
    <property type="reaction ID" value="UER00236"/>
</dbReference>
<keyword evidence="15 19" id="KW-0342">GTP-binding</keyword>
<evidence type="ECO:0000256" key="9">
    <source>
        <dbReference type="ARBA" id="ARBA00012523"/>
    </source>
</evidence>
<dbReference type="SUPFAM" id="SSF52540">
    <property type="entry name" value="P-loop containing nucleoside triphosphate hydrolases"/>
    <property type="match status" value="1"/>
</dbReference>
<comment type="function">
    <text evidence="4">Catalyzes ATP-dependent phosphorylation of adenosylcobinamide and addition of GMP to adenosylcobinamide phosphate.</text>
</comment>
<dbReference type="InterPro" id="IPR003203">
    <property type="entry name" value="CobU/CobP"/>
</dbReference>
<dbReference type="OrthoDB" id="9799422at2"/>
<dbReference type="GO" id="GO:0009236">
    <property type="term" value="P:cobalamin biosynthetic process"/>
    <property type="evidence" value="ECO:0007669"/>
    <property type="project" value="UniProtKB-UniPathway"/>
</dbReference>
<dbReference type="PANTHER" id="PTHR34848:SF1">
    <property type="entry name" value="BIFUNCTIONAL ADENOSYLCOBALAMIN BIOSYNTHESIS PROTEIN COBU"/>
    <property type="match status" value="1"/>
</dbReference>
<keyword evidence="14" id="KW-0067">ATP-binding</keyword>
<keyword evidence="11 20" id="KW-0808">Transferase</keyword>
<feature type="binding site" evidence="19">
    <location>
        <begin position="38"/>
        <end position="40"/>
    </location>
    <ligand>
        <name>GTP</name>
        <dbReference type="ChEBI" id="CHEBI:37565"/>
    </ligand>
</feature>
<dbReference type="AlphaFoldDB" id="A0A4Q1SK66"/>
<dbReference type="PANTHER" id="PTHR34848">
    <property type="match status" value="1"/>
</dbReference>
<feature type="active site" description="GMP-histidine intermediate" evidence="18">
    <location>
        <position position="55"/>
    </location>
</feature>
<dbReference type="RefSeq" id="WP_129207459.1">
    <property type="nucleotide sequence ID" value="NZ_BMGU01000001.1"/>
</dbReference>